<dbReference type="AlphaFoldDB" id="A0A147BV81"/>
<keyword evidence="1" id="KW-0732">Signal</keyword>
<proteinExistence type="predicted"/>
<feature type="signal peptide" evidence="1">
    <location>
        <begin position="1"/>
        <end position="23"/>
    </location>
</feature>
<accession>A0A147BV81</accession>
<evidence type="ECO:0000256" key="1">
    <source>
        <dbReference type="SAM" id="SignalP"/>
    </source>
</evidence>
<sequence length="111" mass="12473">MNSGLLLGLSFLLCGSIVGYLKGRWGTSAFEKKRLNCVHLAFRITDIKIIFQCDAPESHKSNFKIGLKPRLPSLGQPKDPSMTSRTATFFRVFSRFTLLAQQKVWVFGFTG</sequence>
<feature type="chain" id="PRO_5007542968" evidence="1">
    <location>
        <begin position="24"/>
        <end position="111"/>
    </location>
</feature>
<name>A0A147BV81_IXORI</name>
<dbReference type="EMBL" id="GEGO01000741">
    <property type="protein sequence ID" value="JAR94663.1"/>
    <property type="molecule type" value="Transcribed_RNA"/>
</dbReference>
<protein>
    <submittedName>
        <fullName evidence="2">Putative secreted protein</fullName>
    </submittedName>
</protein>
<evidence type="ECO:0000313" key="2">
    <source>
        <dbReference type="EMBL" id="JAR94663.1"/>
    </source>
</evidence>
<organism evidence="2">
    <name type="scientific">Ixodes ricinus</name>
    <name type="common">Common tick</name>
    <name type="synonym">Acarus ricinus</name>
    <dbReference type="NCBI Taxonomy" id="34613"/>
    <lineage>
        <taxon>Eukaryota</taxon>
        <taxon>Metazoa</taxon>
        <taxon>Ecdysozoa</taxon>
        <taxon>Arthropoda</taxon>
        <taxon>Chelicerata</taxon>
        <taxon>Arachnida</taxon>
        <taxon>Acari</taxon>
        <taxon>Parasitiformes</taxon>
        <taxon>Ixodida</taxon>
        <taxon>Ixodoidea</taxon>
        <taxon>Ixodidae</taxon>
        <taxon>Ixodinae</taxon>
        <taxon>Ixodes</taxon>
    </lineage>
</organism>
<reference evidence="2" key="1">
    <citation type="journal article" date="2018" name="PLoS Negl. Trop. Dis.">
        <title>Sialome diversity of ticks revealed by RNAseq of single tick salivary glands.</title>
        <authorList>
            <person name="Perner J."/>
            <person name="Kropackova S."/>
            <person name="Kopacek P."/>
            <person name="Ribeiro J.M."/>
        </authorList>
    </citation>
    <scope>NUCLEOTIDE SEQUENCE</scope>
    <source>
        <strain evidence="2">Siblings of single egg batch collected in Ceske Budejovice</strain>
        <tissue evidence="2">Salivary glands</tissue>
    </source>
</reference>